<comment type="similarity">
    <text evidence="2 9 10">Belongs to the acetokinase family.</text>
</comment>
<dbReference type="EMBL" id="JAEEGB010000043">
    <property type="protein sequence ID" value="MBI6875391.1"/>
    <property type="molecule type" value="Genomic_DNA"/>
</dbReference>
<reference evidence="11" key="1">
    <citation type="submission" date="2020-12" db="EMBL/GenBank/DDBJ databases">
        <title>Clostridium thailandense sp. nov., a novel acetogenic bacterium isolated from peat land soil in Thailand.</title>
        <authorList>
            <person name="Chaikitkaew S."/>
            <person name="Birkeland N.K."/>
        </authorList>
    </citation>
    <scope>NUCLEOTIDE SEQUENCE</scope>
    <source>
        <strain evidence="11">DSM 17425</strain>
    </source>
</reference>
<evidence type="ECO:0000256" key="4">
    <source>
        <dbReference type="ARBA" id="ARBA00022679"/>
    </source>
</evidence>
<dbReference type="PIRSF" id="PIRSF036458">
    <property type="entry name" value="Butyrate_kin"/>
    <property type="match status" value="1"/>
</dbReference>
<dbReference type="GO" id="GO:0047761">
    <property type="term" value="F:butyrate kinase activity"/>
    <property type="evidence" value="ECO:0007669"/>
    <property type="project" value="UniProtKB-UniRule"/>
</dbReference>
<keyword evidence="5 9" id="KW-0547">Nucleotide-binding</keyword>
<sequence>MDIKYLILVINPGSTSTKIALFSNEQCIASENLSHSVEEIKKFKSIYEQKEMRTEVIMEWLRKENVSIESLSAVVGRGGLLRPMPGGTYKVTERMLEDLKIGYQGQHASNLGGIIAYTISKKTNIPAFIVDPVAVDEIEDVARISGLPDILRRSLVHALNIKAVTRRVCTQLNKDFNKSSFVVAHIGGGISISPVKDGRIIDMNNANEEGPFSPERVGGIPVGDLVKLCYSGKYTYDELRKKMIGQGGLTAYLGTNDGREINRRIDEGDKRAEFILNAMAYQIAKEIGAMSVELKGQIDAIILTGGMAHNKKLTSFIEEMVKFIAPVTVVPGEDEMLALAQGALRALKSEEIPKVYEEEVFIND</sequence>
<evidence type="ECO:0000256" key="8">
    <source>
        <dbReference type="ARBA" id="ARBA00048596"/>
    </source>
</evidence>
<accession>A0A934HVJ8</accession>
<dbReference type="GO" id="GO:0008776">
    <property type="term" value="F:acetate kinase activity"/>
    <property type="evidence" value="ECO:0007669"/>
    <property type="project" value="TreeGrafter"/>
</dbReference>
<proteinExistence type="inferred from homology"/>
<keyword evidence="3 9" id="KW-0963">Cytoplasm</keyword>
<dbReference type="CDD" id="cd24011">
    <property type="entry name" value="ASKHA_NBD_BK"/>
    <property type="match status" value="1"/>
</dbReference>
<evidence type="ECO:0000256" key="9">
    <source>
        <dbReference type="HAMAP-Rule" id="MF_00542"/>
    </source>
</evidence>
<dbReference type="InterPro" id="IPR043129">
    <property type="entry name" value="ATPase_NBD"/>
</dbReference>
<dbReference type="NCBIfam" id="NF002834">
    <property type="entry name" value="PRK03011.1-5"/>
    <property type="match status" value="1"/>
</dbReference>
<dbReference type="Pfam" id="PF00871">
    <property type="entry name" value="Acetate_kinase"/>
    <property type="match status" value="1"/>
</dbReference>
<dbReference type="PROSITE" id="PS01075">
    <property type="entry name" value="ACETATE_KINASE_1"/>
    <property type="match status" value="1"/>
</dbReference>
<keyword evidence="6 9" id="KW-0418">Kinase</keyword>
<gene>
    <name evidence="9 11" type="primary">buk</name>
    <name evidence="11" type="ORF">I6U51_22215</name>
</gene>
<protein>
    <recommendedName>
        <fullName evidence="9">Probable butyrate kinase</fullName>
        <shortName evidence="9">BK</shortName>
        <ecNumber evidence="9">2.7.2.7</ecNumber>
    </recommendedName>
    <alternativeName>
        <fullName evidence="9">Branched-chain carboxylic acid kinase</fullName>
    </alternativeName>
</protein>
<dbReference type="GO" id="GO:0005737">
    <property type="term" value="C:cytoplasm"/>
    <property type="evidence" value="ECO:0007669"/>
    <property type="project" value="UniProtKB-SubCell"/>
</dbReference>
<keyword evidence="7 9" id="KW-0067">ATP-binding</keyword>
<dbReference type="PANTHER" id="PTHR21060">
    <property type="entry name" value="ACETATE KINASE"/>
    <property type="match status" value="1"/>
</dbReference>
<dbReference type="InterPro" id="IPR011245">
    <property type="entry name" value="Butyrate_kin"/>
</dbReference>
<dbReference type="AlphaFoldDB" id="A0A934HVJ8"/>
<evidence type="ECO:0000256" key="3">
    <source>
        <dbReference type="ARBA" id="ARBA00022490"/>
    </source>
</evidence>
<evidence type="ECO:0000256" key="10">
    <source>
        <dbReference type="RuleBase" id="RU003835"/>
    </source>
</evidence>
<dbReference type="EC" id="2.7.2.7" evidence="9"/>
<evidence type="ECO:0000256" key="2">
    <source>
        <dbReference type="ARBA" id="ARBA00008748"/>
    </source>
</evidence>
<evidence type="ECO:0000256" key="7">
    <source>
        <dbReference type="ARBA" id="ARBA00022840"/>
    </source>
</evidence>
<evidence type="ECO:0000313" key="12">
    <source>
        <dbReference type="Proteomes" id="UP000622687"/>
    </source>
</evidence>
<evidence type="ECO:0000256" key="6">
    <source>
        <dbReference type="ARBA" id="ARBA00022777"/>
    </source>
</evidence>
<keyword evidence="4 9" id="KW-0808">Transferase</keyword>
<keyword evidence="12" id="KW-1185">Reference proteome</keyword>
<dbReference type="Proteomes" id="UP000622687">
    <property type="component" value="Unassembled WGS sequence"/>
</dbReference>
<dbReference type="InterPro" id="IPR023865">
    <property type="entry name" value="Aliphatic_acid_kinase_CS"/>
</dbReference>
<evidence type="ECO:0000313" key="11">
    <source>
        <dbReference type="EMBL" id="MBI6875391.1"/>
    </source>
</evidence>
<dbReference type="GO" id="GO:0005524">
    <property type="term" value="F:ATP binding"/>
    <property type="evidence" value="ECO:0007669"/>
    <property type="project" value="UniProtKB-KW"/>
</dbReference>
<evidence type="ECO:0000256" key="1">
    <source>
        <dbReference type="ARBA" id="ARBA00004496"/>
    </source>
</evidence>
<dbReference type="Gene3D" id="3.30.420.40">
    <property type="match status" value="2"/>
</dbReference>
<comment type="subcellular location">
    <subcellularLocation>
        <location evidence="1 9">Cytoplasm</location>
    </subcellularLocation>
</comment>
<dbReference type="SUPFAM" id="SSF53067">
    <property type="entry name" value="Actin-like ATPase domain"/>
    <property type="match status" value="2"/>
</dbReference>
<evidence type="ECO:0000256" key="5">
    <source>
        <dbReference type="ARBA" id="ARBA00022741"/>
    </source>
</evidence>
<dbReference type="InterPro" id="IPR000890">
    <property type="entry name" value="Aliphatic_acid_kin_short-chain"/>
</dbReference>
<comment type="catalytic activity">
    <reaction evidence="8 9">
        <text>butanoate + ATP = butanoyl phosphate + ADP</text>
        <dbReference type="Rhea" id="RHEA:13585"/>
        <dbReference type="ChEBI" id="CHEBI:17968"/>
        <dbReference type="ChEBI" id="CHEBI:30616"/>
        <dbReference type="ChEBI" id="CHEBI:58079"/>
        <dbReference type="ChEBI" id="CHEBI:456216"/>
        <dbReference type="EC" id="2.7.2.7"/>
    </reaction>
</comment>
<dbReference type="GO" id="GO:0006083">
    <property type="term" value="P:acetate metabolic process"/>
    <property type="evidence" value="ECO:0007669"/>
    <property type="project" value="TreeGrafter"/>
</dbReference>
<comment type="caution">
    <text evidence="11">The sequence shown here is derived from an EMBL/GenBank/DDBJ whole genome shotgun (WGS) entry which is preliminary data.</text>
</comment>
<dbReference type="PRINTS" id="PR00471">
    <property type="entry name" value="ACETATEKNASE"/>
</dbReference>
<organism evidence="11 12">
    <name type="scientific">Clostridium aciditolerans</name>
    <dbReference type="NCBI Taxonomy" id="339861"/>
    <lineage>
        <taxon>Bacteria</taxon>
        <taxon>Bacillati</taxon>
        <taxon>Bacillota</taxon>
        <taxon>Clostridia</taxon>
        <taxon>Eubacteriales</taxon>
        <taxon>Clostridiaceae</taxon>
        <taxon>Clostridium</taxon>
    </lineage>
</organism>
<dbReference type="PANTHER" id="PTHR21060:SF20">
    <property type="entry name" value="BUTYRATE KINASE 1-RELATED"/>
    <property type="match status" value="1"/>
</dbReference>
<dbReference type="HAMAP" id="MF_00542">
    <property type="entry name" value="Butyrate_kinase"/>
    <property type="match status" value="1"/>
</dbReference>
<name>A0A934HVJ8_9CLOT</name>
<dbReference type="NCBIfam" id="TIGR02707">
    <property type="entry name" value="butyr_kinase"/>
    <property type="match status" value="1"/>
</dbReference>